<gene>
    <name evidence="2" type="ORF">AOQ84DRAFT_377021</name>
</gene>
<organism evidence="2 3">
    <name type="scientific">Glonium stellatum</name>
    <dbReference type="NCBI Taxonomy" id="574774"/>
    <lineage>
        <taxon>Eukaryota</taxon>
        <taxon>Fungi</taxon>
        <taxon>Dikarya</taxon>
        <taxon>Ascomycota</taxon>
        <taxon>Pezizomycotina</taxon>
        <taxon>Dothideomycetes</taxon>
        <taxon>Pleosporomycetidae</taxon>
        <taxon>Gloniales</taxon>
        <taxon>Gloniaceae</taxon>
        <taxon>Glonium</taxon>
    </lineage>
</organism>
<dbReference type="EMBL" id="KV749706">
    <property type="protein sequence ID" value="OCL08161.1"/>
    <property type="molecule type" value="Genomic_DNA"/>
</dbReference>
<evidence type="ECO:0000313" key="2">
    <source>
        <dbReference type="EMBL" id="OCL08161.1"/>
    </source>
</evidence>
<reference evidence="2 3" key="1">
    <citation type="journal article" date="2016" name="Nat. Commun.">
        <title>Ectomycorrhizal ecology is imprinted in the genome of the dominant symbiotic fungus Cenococcum geophilum.</title>
        <authorList>
            <consortium name="DOE Joint Genome Institute"/>
            <person name="Peter M."/>
            <person name="Kohler A."/>
            <person name="Ohm R.A."/>
            <person name="Kuo A."/>
            <person name="Krutzmann J."/>
            <person name="Morin E."/>
            <person name="Arend M."/>
            <person name="Barry K.W."/>
            <person name="Binder M."/>
            <person name="Choi C."/>
            <person name="Clum A."/>
            <person name="Copeland A."/>
            <person name="Grisel N."/>
            <person name="Haridas S."/>
            <person name="Kipfer T."/>
            <person name="LaButti K."/>
            <person name="Lindquist E."/>
            <person name="Lipzen A."/>
            <person name="Maire R."/>
            <person name="Meier B."/>
            <person name="Mihaltcheva S."/>
            <person name="Molinier V."/>
            <person name="Murat C."/>
            <person name="Poggeler S."/>
            <person name="Quandt C.A."/>
            <person name="Sperisen C."/>
            <person name="Tritt A."/>
            <person name="Tisserant E."/>
            <person name="Crous P.W."/>
            <person name="Henrissat B."/>
            <person name="Nehls U."/>
            <person name="Egli S."/>
            <person name="Spatafora J.W."/>
            <person name="Grigoriev I.V."/>
            <person name="Martin F.M."/>
        </authorList>
    </citation>
    <scope>NUCLEOTIDE SEQUENCE [LARGE SCALE GENOMIC DNA]</scope>
    <source>
        <strain evidence="2 3">CBS 207.34</strain>
    </source>
</reference>
<keyword evidence="1" id="KW-0732">Signal</keyword>
<name>A0A8E2F091_9PEZI</name>
<dbReference type="Proteomes" id="UP000250140">
    <property type="component" value="Unassembled WGS sequence"/>
</dbReference>
<evidence type="ECO:0000256" key="1">
    <source>
        <dbReference type="SAM" id="SignalP"/>
    </source>
</evidence>
<proteinExistence type="predicted"/>
<dbReference type="AlphaFoldDB" id="A0A8E2F091"/>
<dbReference type="OrthoDB" id="3915787at2759"/>
<sequence>MRTFSSTAFLFLIFNILKISRLSTCYFSPPQDPYIHPVFILRGSNPETEILSNALGILGFKGASLSAIASNCSYPMNKSYANQKGVFIEVDRDLDEDFAAIASSYSEAKFLLPTKPPTSMQHTHPDDLKLQQYVNSVRRFFQERDVNQEKILLEIAVGEPEIVVGEKWEQLCIFLGLGYSTLERLRLWRFPSAGGGKEKSAGWGS</sequence>
<feature type="signal peptide" evidence="1">
    <location>
        <begin position="1"/>
        <end position="25"/>
    </location>
</feature>
<protein>
    <submittedName>
        <fullName evidence="2">Uncharacterized protein</fullName>
    </submittedName>
</protein>
<keyword evidence="3" id="KW-1185">Reference proteome</keyword>
<accession>A0A8E2F091</accession>
<feature type="chain" id="PRO_5034814574" evidence="1">
    <location>
        <begin position="26"/>
        <end position="205"/>
    </location>
</feature>
<evidence type="ECO:0000313" key="3">
    <source>
        <dbReference type="Proteomes" id="UP000250140"/>
    </source>
</evidence>